<feature type="compositionally biased region" description="Polar residues" evidence="1">
    <location>
        <begin position="114"/>
        <end position="123"/>
    </location>
</feature>
<proteinExistence type="predicted"/>
<gene>
    <name evidence="2" type="ORF">Fcan01_05500</name>
</gene>
<reference evidence="2 3" key="1">
    <citation type="submission" date="2015-12" db="EMBL/GenBank/DDBJ databases">
        <title>The genome of Folsomia candida.</title>
        <authorList>
            <person name="Faddeeva A."/>
            <person name="Derks M.F."/>
            <person name="Anvar Y."/>
            <person name="Smit S."/>
            <person name="Van Straalen N."/>
            <person name="Roelofs D."/>
        </authorList>
    </citation>
    <scope>NUCLEOTIDE SEQUENCE [LARGE SCALE GENOMIC DNA]</scope>
    <source>
        <strain evidence="2 3">VU population</strain>
        <tissue evidence="2">Whole body</tissue>
    </source>
</reference>
<protein>
    <submittedName>
        <fullName evidence="2">Uncharacterized protein</fullName>
    </submittedName>
</protein>
<keyword evidence="3" id="KW-1185">Reference proteome</keyword>
<dbReference type="Proteomes" id="UP000198287">
    <property type="component" value="Unassembled WGS sequence"/>
</dbReference>
<dbReference type="AlphaFoldDB" id="A0A226EPR8"/>
<evidence type="ECO:0000313" key="2">
    <source>
        <dbReference type="EMBL" id="OXA59615.1"/>
    </source>
</evidence>
<evidence type="ECO:0000313" key="3">
    <source>
        <dbReference type="Proteomes" id="UP000198287"/>
    </source>
</evidence>
<accession>A0A226EPR8</accession>
<evidence type="ECO:0000256" key="1">
    <source>
        <dbReference type="SAM" id="MobiDB-lite"/>
    </source>
</evidence>
<feature type="region of interest" description="Disordered" evidence="1">
    <location>
        <begin position="113"/>
        <end position="139"/>
    </location>
</feature>
<dbReference type="EMBL" id="LNIX01000002">
    <property type="protein sequence ID" value="OXA59615.1"/>
    <property type="molecule type" value="Genomic_DNA"/>
</dbReference>
<comment type="caution">
    <text evidence="2">The sequence shown here is derived from an EMBL/GenBank/DDBJ whole genome shotgun (WGS) entry which is preliminary data.</text>
</comment>
<name>A0A226EPR8_FOLCA</name>
<feature type="compositionally biased region" description="Basic and acidic residues" evidence="1">
    <location>
        <begin position="126"/>
        <end position="139"/>
    </location>
</feature>
<sequence length="139" mass="15305">MKIKGNSDIVPSSCAAHFLASVFLSIRDIPPPQKQQQRAPVGLRFWRFEYAVWLIRGKIVGWSYHGDRAGAEGLTPPPQYLAAAGSEPRVPLCTTLVTSSRLSSLTTLATRSVMSQRNRSSGSAEKFLRDKSQSEKVSK</sequence>
<organism evidence="2 3">
    <name type="scientific">Folsomia candida</name>
    <name type="common">Springtail</name>
    <dbReference type="NCBI Taxonomy" id="158441"/>
    <lineage>
        <taxon>Eukaryota</taxon>
        <taxon>Metazoa</taxon>
        <taxon>Ecdysozoa</taxon>
        <taxon>Arthropoda</taxon>
        <taxon>Hexapoda</taxon>
        <taxon>Collembola</taxon>
        <taxon>Entomobryomorpha</taxon>
        <taxon>Isotomoidea</taxon>
        <taxon>Isotomidae</taxon>
        <taxon>Proisotominae</taxon>
        <taxon>Folsomia</taxon>
    </lineage>
</organism>